<name>A0A919CWZ8_9ACTN</name>
<gene>
    <name evidence="2" type="ORF">GCM10010508_48430</name>
</gene>
<evidence type="ECO:0000256" key="1">
    <source>
        <dbReference type="SAM" id="Phobius"/>
    </source>
</evidence>
<accession>A0A919CWZ8</accession>
<proteinExistence type="predicted"/>
<evidence type="ECO:0000313" key="3">
    <source>
        <dbReference type="Proteomes" id="UP000608955"/>
    </source>
</evidence>
<keyword evidence="3" id="KW-1185">Reference proteome</keyword>
<reference evidence="2" key="1">
    <citation type="journal article" date="2014" name="Int. J. Syst. Evol. Microbiol.">
        <title>Complete genome sequence of Corynebacterium casei LMG S-19264T (=DSM 44701T), isolated from a smear-ripened cheese.</title>
        <authorList>
            <consortium name="US DOE Joint Genome Institute (JGI-PGF)"/>
            <person name="Walter F."/>
            <person name="Albersmeier A."/>
            <person name="Kalinowski J."/>
            <person name="Ruckert C."/>
        </authorList>
    </citation>
    <scope>NUCLEOTIDE SEQUENCE</scope>
    <source>
        <strain evidence="2">JCM 4654</strain>
    </source>
</reference>
<dbReference type="EMBL" id="BMVF01000013">
    <property type="protein sequence ID" value="GHD93072.1"/>
    <property type="molecule type" value="Genomic_DNA"/>
</dbReference>
<feature type="transmembrane region" description="Helical" evidence="1">
    <location>
        <begin position="28"/>
        <end position="48"/>
    </location>
</feature>
<evidence type="ECO:0000313" key="2">
    <source>
        <dbReference type="EMBL" id="GHD93072.1"/>
    </source>
</evidence>
<dbReference type="RefSeq" id="WP_190179937.1">
    <property type="nucleotide sequence ID" value="NZ_BMVF01000013.1"/>
</dbReference>
<sequence>MLNAAAVFLLGLGLGALGLVDEDMYAVGAVIVFVAVIGFLVRLADLYGSPRP</sequence>
<dbReference type="Proteomes" id="UP000608955">
    <property type="component" value="Unassembled WGS sequence"/>
</dbReference>
<keyword evidence="1" id="KW-0812">Transmembrane</keyword>
<protein>
    <submittedName>
        <fullName evidence="2">Uncharacterized protein</fullName>
    </submittedName>
</protein>
<keyword evidence="1" id="KW-0472">Membrane</keyword>
<dbReference type="AlphaFoldDB" id="A0A919CWZ8"/>
<keyword evidence="1" id="KW-1133">Transmembrane helix</keyword>
<organism evidence="2 3">
    <name type="scientific">Streptomyces naganishii JCM 4654</name>
    <dbReference type="NCBI Taxonomy" id="1306179"/>
    <lineage>
        <taxon>Bacteria</taxon>
        <taxon>Bacillati</taxon>
        <taxon>Actinomycetota</taxon>
        <taxon>Actinomycetes</taxon>
        <taxon>Kitasatosporales</taxon>
        <taxon>Streptomycetaceae</taxon>
        <taxon>Streptomyces</taxon>
    </lineage>
</organism>
<comment type="caution">
    <text evidence="2">The sequence shown here is derived from an EMBL/GenBank/DDBJ whole genome shotgun (WGS) entry which is preliminary data.</text>
</comment>
<reference evidence="2" key="2">
    <citation type="submission" date="2020-09" db="EMBL/GenBank/DDBJ databases">
        <authorList>
            <person name="Sun Q."/>
            <person name="Ohkuma M."/>
        </authorList>
    </citation>
    <scope>NUCLEOTIDE SEQUENCE</scope>
    <source>
        <strain evidence="2">JCM 4654</strain>
    </source>
</reference>